<sequence>MAPNWRTSYRLKCSALVAVMRLGASYEPLPPDRALQWAEIVPVAVGPKAPPDDTCRQRGRMALQLLGCTGRQGALQQCARTPLEEGLRVAVVDLRVFVPEVLPVLSTLADPALRGHLNEIPFVERLLGVPVPLFGGPERKDERRAAPGPGESCKAAVADAVGRSEIELIRRLPAEARIELGCKLGTLATDANLYGTQLAAFCKGLLCSAHCTQGPPGTGKRHPVKHTD</sequence>
<name>A0AAE0LHY1_9CHLO</name>
<evidence type="ECO:0000313" key="1">
    <source>
        <dbReference type="EMBL" id="KAK3285888.1"/>
    </source>
</evidence>
<comment type="caution">
    <text evidence="1">The sequence shown here is derived from an EMBL/GenBank/DDBJ whole genome shotgun (WGS) entry which is preliminary data.</text>
</comment>
<keyword evidence="2" id="KW-1185">Reference proteome</keyword>
<accession>A0AAE0LHY1</accession>
<reference evidence="1 2" key="1">
    <citation type="journal article" date="2015" name="Genome Biol. Evol.">
        <title>Comparative Genomics of a Bacterivorous Green Alga Reveals Evolutionary Causalities and Consequences of Phago-Mixotrophic Mode of Nutrition.</title>
        <authorList>
            <person name="Burns J.A."/>
            <person name="Paasch A."/>
            <person name="Narechania A."/>
            <person name="Kim E."/>
        </authorList>
    </citation>
    <scope>NUCLEOTIDE SEQUENCE [LARGE SCALE GENOMIC DNA]</scope>
    <source>
        <strain evidence="1 2">PLY_AMNH</strain>
    </source>
</reference>
<evidence type="ECO:0000313" key="2">
    <source>
        <dbReference type="Proteomes" id="UP001190700"/>
    </source>
</evidence>
<proteinExistence type="predicted"/>
<dbReference type="Proteomes" id="UP001190700">
    <property type="component" value="Unassembled WGS sequence"/>
</dbReference>
<organism evidence="1 2">
    <name type="scientific">Cymbomonas tetramitiformis</name>
    <dbReference type="NCBI Taxonomy" id="36881"/>
    <lineage>
        <taxon>Eukaryota</taxon>
        <taxon>Viridiplantae</taxon>
        <taxon>Chlorophyta</taxon>
        <taxon>Pyramimonadophyceae</taxon>
        <taxon>Pyramimonadales</taxon>
        <taxon>Pyramimonadaceae</taxon>
        <taxon>Cymbomonas</taxon>
    </lineage>
</organism>
<protein>
    <submittedName>
        <fullName evidence="1">Uncharacterized protein</fullName>
    </submittedName>
</protein>
<dbReference type="EMBL" id="LGRX02001583">
    <property type="protein sequence ID" value="KAK3285888.1"/>
    <property type="molecule type" value="Genomic_DNA"/>
</dbReference>
<dbReference type="AlphaFoldDB" id="A0AAE0LHY1"/>
<gene>
    <name evidence="1" type="ORF">CYMTET_6520</name>
</gene>